<gene>
    <name evidence="2" type="ORF">METZ01_LOCUS206880</name>
</gene>
<reference evidence="2" key="1">
    <citation type="submission" date="2018-05" db="EMBL/GenBank/DDBJ databases">
        <authorList>
            <person name="Lanie J.A."/>
            <person name="Ng W.-L."/>
            <person name="Kazmierczak K.M."/>
            <person name="Andrzejewski T.M."/>
            <person name="Davidsen T.M."/>
            <person name="Wayne K.J."/>
            <person name="Tettelin H."/>
            <person name="Glass J.I."/>
            <person name="Rusch D."/>
            <person name="Podicherti R."/>
            <person name="Tsui H.-C.T."/>
            <person name="Winkler M.E."/>
        </authorList>
    </citation>
    <scope>NUCLEOTIDE SEQUENCE</scope>
</reference>
<evidence type="ECO:0000313" key="2">
    <source>
        <dbReference type="EMBL" id="SVB54026.1"/>
    </source>
</evidence>
<dbReference type="Gene3D" id="2.60.120.200">
    <property type="match status" value="2"/>
</dbReference>
<name>A0A382ET87_9ZZZZ</name>
<proteinExistence type="predicted"/>
<accession>A0A382ET87</accession>
<dbReference type="SUPFAM" id="SSF49899">
    <property type="entry name" value="Concanavalin A-like lectins/glucanases"/>
    <property type="match status" value="2"/>
</dbReference>
<sequence length="292" mass="32021">MDTYAENYNPDAEADDGSCAGYPDNGEYSLSFDASSSLPNGDGLNYVTIEDFQQSPDGDGSFSVGGWVQNNGSDYTTIMSKRSWDNGSGYFGWHLSYENDGSMGLYMQENTSNFLNRVTTDQIYNEFFHIVAVFEAGSSISLYINGELVNTSSTSLSSFSNDDAPLLISSLQDPGWWIWDGLIDDLFIYDDALNDNEVQEIYSNNPSSVINNLIGHWKFNAGDGDILYDHSGNANHGTINGATWSDDVYVPPVPPVPGGNNSLSFDGVDDYVDLTPIDLSSSNQMTLMCWIN</sequence>
<protein>
    <recommendedName>
        <fullName evidence="3">LamG-like jellyroll fold domain-containing protein</fullName>
    </recommendedName>
</protein>
<organism evidence="2">
    <name type="scientific">marine metagenome</name>
    <dbReference type="NCBI Taxonomy" id="408172"/>
    <lineage>
        <taxon>unclassified sequences</taxon>
        <taxon>metagenomes</taxon>
        <taxon>ecological metagenomes</taxon>
    </lineage>
</organism>
<evidence type="ECO:0008006" key="3">
    <source>
        <dbReference type="Google" id="ProtNLM"/>
    </source>
</evidence>
<dbReference type="AlphaFoldDB" id="A0A382ET87"/>
<dbReference type="EMBL" id="UINC01046252">
    <property type="protein sequence ID" value="SVB54026.1"/>
    <property type="molecule type" value="Genomic_DNA"/>
</dbReference>
<feature type="non-terminal residue" evidence="2">
    <location>
        <position position="292"/>
    </location>
</feature>
<feature type="region of interest" description="Disordered" evidence="1">
    <location>
        <begin position="1"/>
        <end position="20"/>
    </location>
</feature>
<dbReference type="Pfam" id="PF13385">
    <property type="entry name" value="Laminin_G_3"/>
    <property type="match status" value="1"/>
</dbReference>
<evidence type="ECO:0000256" key="1">
    <source>
        <dbReference type="SAM" id="MobiDB-lite"/>
    </source>
</evidence>
<dbReference type="InterPro" id="IPR013320">
    <property type="entry name" value="ConA-like_dom_sf"/>
</dbReference>